<keyword evidence="1" id="KW-0547">Nucleotide-binding</keyword>
<dbReference type="SUPFAM" id="SSF52172">
    <property type="entry name" value="CheY-like"/>
    <property type="match status" value="1"/>
</dbReference>
<evidence type="ECO:0000313" key="7">
    <source>
        <dbReference type="Proteomes" id="UP001595812"/>
    </source>
</evidence>
<keyword evidence="3" id="KW-0805">Transcription regulation</keyword>
<dbReference type="PROSITE" id="PS00688">
    <property type="entry name" value="SIGMA54_INTERACT_3"/>
    <property type="match status" value="1"/>
</dbReference>
<proteinExistence type="predicted"/>
<gene>
    <name evidence="6" type="ORF">ACFOSX_05665</name>
</gene>
<evidence type="ECO:0000256" key="1">
    <source>
        <dbReference type="ARBA" id="ARBA00022741"/>
    </source>
</evidence>
<dbReference type="Pfam" id="PF02954">
    <property type="entry name" value="HTH_8"/>
    <property type="match status" value="1"/>
</dbReference>
<dbReference type="PROSITE" id="PS50045">
    <property type="entry name" value="SIGMA54_INTERACT_4"/>
    <property type="match status" value="1"/>
</dbReference>
<dbReference type="Gene3D" id="1.10.10.60">
    <property type="entry name" value="Homeodomain-like"/>
    <property type="match status" value="1"/>
</dbReference>
<dbReference type="SUPFAM" id="SSF46689">
    <property type="entry name" value="Homeodomain-like"/>
    <property type="match status" value="1"/>
</dbReference>
<accession>A0ABV8AH11</accession>
<feature type="domain" description="Sigma-54 factor interaction" evidence="5">
    <location>
        <begin position="145"/>
        <end position="374"/>
    </location>
</feature>
<dbReference type="Gene3D" id="1.10.8.60">
    <property type="match status" value="1"/>
</dbReference>
<dbReference type="InterPro" id="IPR002078">
    <property type="entry name" value="Sigma_54_int"/>
</dbReference>
<dbReference type="InterPro" id="IPR003593">
    <property type="entry name" value="AAA+_ATPase"/>
</dbReference>
<dbReference type="Gene3D" id="3.40.50.2300">
    <property type="match status" value="1"/>
</dbReference>
<sequence length="460" mass="51245">MSKKVLVISHRTDEAKKLARQMTLAGYGITGITKDKNSIEAKLKSEKPDFIALDLELANEPSHLQLLARLNKKFNIPYIALANLPEMSSSILGADAIKGLWSYHIDSLELENFSLTSALSQSLETDTSAPISKRIPNIVPDSFNIVGKSEAFAKALSFANKVASTDVTVLLTGETGTGKEVFAKYIHQMSLRNKKSMIILNCAAIPENLAESELFGHEKGSFTGATEKRMGKFRSADMSSLFLDEIGELPLKAQAKLLRSLQEKEVESVGATETVAIDVRFIAATNRDLSKMVEDGTFRADLYFRLNIFPIHLPALRERKEDIIPLAQFFLDRYAKKVGRFFKGLSKACKKRLLNYSWPGNVRELQHMMERAVVLADTDEIDIAQVEFSENGNVNFDMTSGTNEVFTLEEIERKAIINALTYCKGKIRGKDGAATLLKVHPNTLDFKIKKLGIEKTKLFD</sequence>
<dbReference type="EMBL" id="JBHSAT010000004">
    <property type="protein sequence ID" value="MFC3876714.1"/>
    <property type="molecule type" value="Genomic_DNA"/>
</dbReference>
<evidence type="ECO:0000256" key="3">
    <source>
        <dbReference type="ARBA" id="ARBA00023015"/>
    </source>
</evidence>
<dbReference type="PROSITE" id="PS00675">
    <property type="entry name" value="SIGMA54_INTERACT_1"/>
    <property type="match status" value="1"/>
</dbReference>
<name>A0ABV8AH11_9FLAO</name>
<dbReference type="RefSeq" id="WP_386097879.1">
    <property type="nucleotide sequence ID" value="NZ_JBHSAT010000004.1"/>
</dbReference>
<evidence type="ECO:0000259" key="5">
    <source>
        <dbReference type="PROSITE" id="PS50045"/>
    </source>
</evidence>
<organism evidence="6 7">
    <name type="scientific">Winogradskyella maritima</name>
    <dbReference type="NCBI Taxonomy" id="1517766"/>
    <lineage>
        <taxon>Bacteria</taxon>
        <taxon>Pseudomonadati</taxon>
        <taxon>Bacteroidota</taxon>
        <taxon>Flavobacteriia</taxon>
        <taxon>Flavobacteriales</taxon>
        <taxon>Flavobacteriaceae</taxon>
        <taxon>Winogradskyella</taxon>
    </lineage>
</organism>
<dbReference type="CDD" id="cd00009">
    <property type="entry name" value="AAA"/>
    <property type="match status" value="1"/>
</dbReference>
<keyword evidence="2" id="KW-0067">ATP-binding</keyword>
<dbReference type="Proteomes" id="UP001595812">
    <property type="component" value="Unassembled WGS sequence"/>
</dbReference>
<dbReference type="InterPro" id="IPR009057">
    <property type="entry name" value="Homeodomain-like_sf"/>
</dbReference>
<dbReference type="SMART" id="SM00382">
    <property type="entry name" value="AAA"/>
    <property type="match status" value="1"/>
</dbReference>
<dbReference type="InterPro" id="IPR011006">
    <property type="entry name" value="CheY-like_superfamily"/>
</dbReference>
<evidence type="ECO:0000256" key="4">
    <source>
        <dbReference type="ARBA" id="ARBA00023163"/>
    </source>
</evidence>
<dbReference type="PANTHER" id="PTHR32071">
    <property type="entry name" value="TRANSCRIPTIONAL REGULATORY PROTEIN"/>
    <property type="match status" value="1"/>
</dbReference>
<evidence type="ECO:0000256" key="2">
    <source>
        <dbReference type="ARBA" id="ARBA00022840"/>
    </source>
</evidence>
<dbReference type="Pfam" id="PF00158">
    <property type="entry name" value="Sigma54_activat"/>
    <property type="match status" value="1"/>
</dbReference>
<evidence type="ECO:0000313" key="6">
    <source>
        <dbReference type="EMBL" id="MFC3876714.1"/>
    </source>
</evidence>
<dbReference type="InterPro" id="IPR025662">
    <property type="entry name" value="Sigma_54_int_dom_ATP-bd_1"/>
</dbReference>
<protein>
    <submittedName>
        <fullName evidence="6">Sigma-54 dependent transcriptional regulator</fullName>
    </submittedName>
</protein>
<keyword evidence="7" id="KW-1185">Reference proteome</keyword>
<dbReference type="InterPro" id="IPR058031">
    <property type="entry name" value="AAA_lid_NorR"/>
</dbReference>
<dbReference type="InterPro" id="IPR002197">
    <property type="entry name" value="HTH_Fis"/>
</dbReference>
<dbReference type="PANTHER" id="PTHR32071:SF57">
    <property type="entry name" value="C4-DICARBOXYLATE TRANSPORT TRANSCRIPTIONAL REGULATORY PROTEIN DCTD"/>
    <property type="match status" value="1"/>
</dbReference>
<dbReference type="InterPro" id="IPR027417">
    <property type="entry name" value="P-loop_NTPase"/>
</dbReference>
<dbReference type="Gene3D" id="3.40.50.300">
    <property type="entry name" value="P-loop containing nucleotide triphosphate hydrolases"/>
    <property type="match status" value="1"/>
</dbReference>
<dbReference type="SUPFAM" id="SSF52540">
    <property type="entry name" value="P-loop containing nucleoside triphosphate hydrolases"/>
    <property type="match status" value="1"/>
</dbReference>
<comment type="caution">
    <text evidence="6">The sequence shown here is derived from an EMBL/GenBank/DDBJ whole genome shotgun (WGS) entry which is preliminary data.</text>
</comment>
<dbReference type="InterPro" id="IPR025944">
    <property type="entry name" value="Sigma_54_int_dom_CS"/>
</dbReference>
<dbReference type="Pfam" id="PF25601">
    <property type="entry name" value="AAA_lid_14"/>
    <property type="match status" value="1"/>
</dbReference>
<keyword evidence="4" id="KW-0804">Transcription</keyword>
<reference evidence="7" key="1">
    <citation type="journal article" date="2019" name="Int. J. Syst. Evol. Microbiol.">
        <title>The Global Catalogue of Microorganisms (GCM) 10K type strain sequencing project: providing services to taxonomists for standard genome sequencing and annotation.</title>
        <authorList>
            <consortium name="The Broad Institute Genomics Platform"/>
            <consortium name="The Broad Institute Genome Sequencing Center for Infectious Disease"/>
            <person name="Wu L."/>
            <person name="Ma J."/>
        </authorList>
    </citation>
    <scope>NUCLEOTIDE SEQUENCE [LARGE SCALE GENOMIC DNA]</scope>
    <source>
        <strain evidence="7">CECT 8979</strain>
    </source>
</reference>